<organism evidence="6 7">
    <name type="scientific">Chrysophaeum taylorii</name>
    <dbReference type="NCBI Taxonomy" id="2483200"/>
    <lineage>
        <taxon>Eukaryota</taxon>
        <taxon>Sar</taxon>
        <taxon>Stramenopiles</taxon>
        <taxon>Ochrophyta</taxon>
        <taxon>Pelagophyceae</taxon>
        <taxon>Pelagomonadales</taxon>
        <taxon>Pelagomonadaceae</taxon>
        <taxon>Chrysophaeum</taxon>
    </lineage>
</organism>
<dbReference type="InterPro" id="IPR022369">
    <property type="entry name" value="Integral_membrane_TerC_rswitch"/>
</dbReference>
<evidence type="ECO:0000256" key="5">
    <source>
        <dbReference type="SAM" id="Phobius"/>
    </source>
</evidence>
<keyword evidence="7" id="KW-1185">Reference proteome</keyword>
<dbReference type="NCBIfam" id="TIGR03718">
    <property type="entry name" value="R_switched_Alx"/>
    <property type="match status" value="1"/>
</dbReference>
<feature type="transmembrane region" description="Helical" evidence="5">
    <location>
        <begin position="285"/>
        <end position="303"/>
    </location>
</feature>
<reference evidence="6" key="1">
    <citation type="submission" date="2023-01" db="EMBL/GenBank/DDBJ databases">
        <title>Metagenome sequencing of chrysophaentin producing Chrysophaeum taylorii.</title>
        <authorList>
            <person name="Davison J."/>
            <person name="Bewley C."/>
        </authorList>
    </citation>
    <scope>NUCLEOTIDE SEQUENCE</scope>
    <source>
        <strain evidence="6">NIES-1699</strain>
    </source>
</reference>
<keyword evidence="2 5" id="KW-0812">Transmembrane</keyword>
<name>A0AAD7U8F6_9STRA</name>
<feature type="transmembrane region" description="Helical" evidence="5">
    <location>
        <begin position="39"/>
        <end position="58"/>
    </location>
</feature>
<accession>A0AAD7U8F6</accession>
<evidence type="ECO:0000313" key="6">
    <source>
        <dbReference type="EMBL" id="KAJ8600140.1"/>
    </source>
</evidence>
<dbReference type="EMBL" id="JAQMWT010000528">
    <property type="protein sequence ID" value="KAJ8600140.1"/>
    <property type="molecule type" value="Genomic_DNA"/>
</dbReference>
<sequence length="305" mass="32545">MIVCRIACVLGVVGGFVVPQKSVRHSSTVAPVVRKEDYAPAVVSTAVAGAFGVGLWLWDTQTAALEFFAGYLVEQSLSIDNLLVFLVLFEYFKVPAGPMQNKALSYGLVGAVACRAVFVVLGAAAIQSFRPVLLVFAGILVFASFKLLTVEENDDDEDVSKNFVVRYVNQQTFVPSTDRFDPIDPTKFFTDGKATPLLAAVVCLELSDIVFAVDSVPAVFGVTRDPLIVYSSNVFAIVGLRSWYRILAQAAQDLEYLDKAVAIVLGLVGVKIAASFFGVEVPTSTSLAAIAAILGGGVALSLYNK</sequence>
<keyword evidence="3 5" id="KW-1133">Transmembrane helix</keyword>
<dbReference type="GO" id="GO:0016020">
    <property type="term" value="C:membrane"/>
    <property type="evidence" value="ECO:0007669"/>
    <property type="project" value="UniProtKB-SubCell"/>
</dbReference>
<evidence type="ECO:0000256" key="4">
    <source>
        <dbReference type="ARBA" id="ARBA00023136"/>
    </source>
</evidence>
<proteinExistence type="predicted"/>
<evidence type="ECO:0000313" key="7">
    <source>
        <dbReference type="Proteomes" id="UP001230188"/>
    </source>
</evidence>
<dbReference type="PANTHER" id="PTHR30238">
    <property type="entry name" value="MEMBRANE BOUND PREDICTED REDOX MODULATOR"/>
    <property type="match status" value="1"/>
</dbReference>
<comment type="caution">
    <text evidence="6">The sequence shown here is derived from an EMBL/GenBank/DDBJ whole genome shotgun (WGS) entry which is preliminary data.</text>
</comment>
<evidence type="ECO:0000256" key="3">
    <source>
        <dbReference type="ARBA" id="ARBA00022989"/>
    </source>
</evidence>
<dbReference type="InterPro" id="IPR005496">
    <property type="entry name" value="Integral_membrane_TerC"/>
</dbReference>
<comment type="subcellular location">
    <subcellularLocation>
        <location evidence="1">Membrane</location>
        <topology evidence="1">Multi-pass membrane protein</topology>
    </subcellularLocation>
</comment>
<feature type="transmembrane region" description="Helical" evidence="5">
    <location>
        <begin position="256"/>
        <end position="279"/>
    </location>
</feature>
<gene>
    <name evidence="6" type="ORF">CTAYLR_008260</name>
</gene>
<dbReference type="PANTHER" id="PTHR30238:SF0">
    <property type="entry name" value="THYLAKOID MEMBRANE PROTEIN TERC, CHLOROPLASTIC"/>
    <property type="match status" value="1"/>
</dbReference>
<dbReference type="AlphaFoldDB" id="A0AAD7U8F6"/>
<feature type="transmembrane region" description="Helical" evidence="5">
    <location>
        <begin position="70"/>
        <end position="92"/>
    </location>
</feature>
<protein>
    <submittedName>
        <fullName evidence="6">Uncharacterized protein</fullName>
    </submittedName>
</protein>
<feature type="transmembrane region" description="Helical" evidence="5">
    <location>
        <begin position="104"/>
        <end position="125"/>
    </location>
</feature>
<feature type="transmembrane region" description="Helical" evidence="5">
    <location>
        <begin position="227"/>
        <end position="244"/>
    </location>
</feature>
<feature type="transmembrane region" description="Helical" evidence="5">
    <location>
        <begin position="132"/>
        <end position="150"/>
    </location>
</feature>
<evidence type="ECO:0000256" key="2">
    <source>
        <dbReference type="ARBA" id="ARBA00022692"/>
    </source>
</evidence>
<dbReference type="Pfam" id="PF03741">
    <property type="entry name" value="TerC"/>
    <property type="match status" value="1"/>
</dbReference>
<evidence type="ECO:0000256" key="1">
    <source>
        <dbReference type="ARBA" id="ARBA00004141"/>
    </source>
</evidence>
<dbReference type="Proteomes" id="UP001230188">
    <property type="component" value="Unassembled WGS sequence"/>
</dbReference>
<keyword evidence="4 5" id="KW-0472">Membrane</keyword>